<dbReference type="RefSeq" id="XP_011636423.1">
    <property type="nucleotide sequence ID" value="XM_011638121.2"/>
</dbReference>
<evidence type="ECO:0000313" key="7">
    <source>
        <dbReference type="RefSeq" id="XP_011636425.1"/>
    </source>
</evidence>
<evidence type="ECO:0000256" key="2">
    <source>
        <dbReference type="ARBA" id="ARBA00022801"/>
    </source>
</evidence>
<protein>
    <submittedName>
        <fullName evidence="5 6">Plancitoxin-1</fullName>
    </submittedName>
</protein>
<dbReference type="KEGG" id="pbar:105426743"/>
<dbReference type="Pfam" id="PF03265">
    <property type="entry name" value="DNase_II"/>
    <property type="match status" value="1"/>
</dbReference>
<dbReference type="OrthoDB" id="10261598at2759"/>
<dbReference type="CDD" id="cd09121">
    <property type="entry name" value="PLDc_DNaseII_2"/>
    <property type="match status" value="1"/>
</dbReference>
<comment type="similarity">
    <text evidence="1">Belongs to the DNase II family.</text>
</comment>
<dbReference type="Proteomes" id="UP000504615">
    <property type="component" value="Unplaced"/>
</dbReference>
<dbReference type="PANTHER" id="PTHR10858:SF23">
    <property type="entry name" value="DEOXYRIBONUCLEASE II"/>
    <property type="match status" value="1"/>
</dbReference>
<keyword evidence="3" id="KW-0732">Signal</keyword>
<gene>
    <name evidence="5 6 7" type="primary">LOC105426743</name>
</gene>
<dbReference type="RefSeq" id="XP_011636424.1">
    <property type="nucleotide sequence ID" value="XM_011638122.2"/>
</dbReference>
<name>A0A6I9W4U6_9HYME</name>
<evidence type="ECO:0000313" key="6">
    <source>
        <dbReference type="RefSeq" id="XP_011636424.1"/>
    </source>
</evidence>
<dbReference type="RefSeq" id="XP_011636425.1">
    <property type="nucleotide sequence ID" value="XM_011638123.2"/>
</dbReference>
<reference evidence="5 6" key="1">
    <citation type="submission" date="2025-04" db="UniProtKB">
        <authorList>
            <consortium name="RefSeq"/>
        </authorList>
    </citation>
    <scope>IDENTIFICATION</scope>
</reference>
<sequence length="381" mass="43530">MFSLLCISILLFACDAKSAANPRCRDENNRIVDWYVLYKLPKTSQSSNPVVREGLAYLYMTNNTVDKGWQLSRKNISAKNSIPGNTLAPLYNDSQASKAFWFLYNDDAPNRGVNGKYGHTKGVMMINKQEGFWLIHSVPQYPPVPNSGNDTRRGHRMESYPGATYNYPSSGENYGQSFLCISVDSDQFDLIGRQMMYNQIIVYRRNIPATFIATFPVLTKAANQKRIRQAPFNSKALFKSSNGVEFTSFAKSDKWQKDLYDDFVAPTLQTDLFTETWLNGRGRLPSDCEQVNVYNIISIYIHLDEIDIDFKSSRDHSKWAVAVQGKGNRTWICIGDINRADTQYVRGGGTVCFNNKKVWENYRKIVNDVEQCPKHYKTILI</sequence>
<organism evidence="4 7">
    <name type="scientific">Pogonomyrmex barbatus</name>
    <name type="common">red harvester ant</name>
    <dbReference type="NCBI Taxonomy" id="144034"/>
    <lineage>
        <taxon>Eukaryota</taxon>
        <taxon>Metazoa</taxon>
        <taxon>Ecdysozoa</taxon>
        <taxon>Arthropoda</taxon>
        <taxon>Hexapoda</taxon>
        <taxon>Insecta</taxon>
        <taxon>Pterygota</taxon>
        <taxon>Neoptera</taxon>
        <taxon>Endopterygota</taxon>
        <taxon>Hymenoptera</taxon>
        <taxon>Apocrita</taxon>
        <taxon>Aculeata</taxon>
        <taxon>Formicoidea</taxon>
        <taxon>Formicidae</taxon>
        <taxon>Myrmicinae</taxon>
        <taxon>Pogonomyrmex</taxon>
    </lineage>
</organism>
<evidence type="ECO:0000313" key="5">
    <source>
        <dbReference type="RefSeq" id="XP_011636423.1"/>
    </source>
</evidence>
<proteinExistence type="inferred from homology"/>
<dbReference type="AlphaFoldDB" id="A0A6I9W4U6"/>
<evidence type="ECO:0000313" key="4">
    <source>
        <dbReference type="Proteomes" id="UP000504615"/>
    </source>
</evidence>
<dbReference type="GO" id="GO:0004531">
    <property type="term" value="F:deoxyribonuclease II activity"/>
    <property type="evidence" value="ECO:0007669"/>
    <property type="project" value="InterPro"/>
</dbReference>
<dbReference type="CDD" id="cd09120">
    <property type="entry name" value="PLDc_DNaseII_1"/>
    <property type="match status" value="1"/>
</dbReference>
<evidence type="ECO:0000256" key="3">
    <source>
        <dbReference type="SAM" id="SignalP"/>
    </source>
</evidence>
<feature type="chain" id="PRO_5044636473" evidence="3">
    <location>
        <begin position="20"/>
        <end position="381"/>
    </location>
</feature>
<feature type="signal peptide" evidence="3">
    <location>
        <begin position="1"/>
        <end position="19"/>
    </location>
</feature>
<dbReference type="PANTHER" id="PTHR10858">
    <property type="entry name" value="DEOXYRIBONUCLEASE II"/>
    <property type="match status" value="1"/>
</dbReference>
<dbReference type="CTD" id="48228"/>
<accession>A0A6I9W4U6</accession>
<dbReference type="GeneID" id="105426743"/>
<keyword evidence="2" id="KW-0378">Hydrolase</keyword>
<evidence type="ECO:0000256" key="1">
    <source>
        <dbReference type="ARBA" id="ARBA00007527"/>
    </source>
</evidence>
<dbReference type="InterPro" id="IPR004947">
    <property type="entry name" value="DNase_II"/>
</dbReference>
<keyword evidence="4" id="KW-1185">Reference proteome</keyword>
<dbReference type="GO" id="GO:0006309">
    <property type="term" value="P:apoptotic DNA fragmentation"/>
    <property type="evidence" value="ECO:0007669"/>
    <property type="project" value="TreeGrafter"/>
</dbReference>